<keyword evidence="1" id="KW-0472">Membrane</keyword>
<organism evidence="2 3">
    <name type="scientific">Flavobacterium indicum (strain DSM 17447 / CIP 109464 / GPTSA100-9)</name>
    <dbReference type="NCBI Taxonomy" id="1094466"/>
    <lineage>
        <taxon>Bacteria</taxon>
        <taxon>Pseudomonadati</taxon>
        <taxon>Bacteroidota</taxon>
        <taxon>Flavobacteriia</taxon>
        <taxon>Flavobacteriales</taxon>
        <taxon>Flavobacteriaceae</taxon>
        <taxon>Flavobacterium</taxon>
    </lineage>
</organism>
<dbReference type="eggNOG" id="ENOG5030U01">
    <property type="taxonomic scope" value="Bacteria"/>
</dbReference>
<dbReference type="HOGENOM" id="CLU_082972_0_0_10"/>
<dbReference type="STRING" id="1094466.KQS_03430"/>
<sequence length="289" mass="33784">MNYFLRHILIILGIVVVSAFALDFIYTSVYKSESQRNKIRYVLNGKPEQYDLIILGSSRANNHFVTDLFEKKGIKTYNYGMSGSRLQETALFLQLFFEKGFKTKKAIVEVDLNINSDGFSDGTRASFLPYLNSEKLVSSYYDTIPNAFELKNIPFYRYIKYEAKIGFREMFFSFYKRKTSFLANGGFYALSGVGKNMEYDLTSYKPKRNKSYELIKQICKKYHVELITVTTPMCSNTKNSEYFNQVIQLYPEIYNLENVINEDKYFSSCGHMNEEGARKFTNYIINKMF</sequence>
<reference evidence="3" key="2">
    <citation type="submission" date="2012-03" db="EMBL/GenBank/DDBJ databases">
        <title>Complete genome sequence of Flavobacterium indicum GPTSA100-9T, isolated from warm spring water.</title>
        <authorList>
            <person name="Barbier P."/>
            <person name="Houel A."/>
            <person name="Loux V."/>
            <person name="Poulain J."/>
            <person name="Bernardet J.-F."/>
            <person name="Touchon M."/>
            <person name="Duchaud E."/>
        </authorList>
    </citation>
    <scope>NUCLEOTIDE SEQUENCE [LARGE SCALE GENOMIC DNA]</scope>
    <source>
        <strain evidence="3">DSM 17447 / CIP 109464 / GPTSA100-9</strain>
    </source>
</reference>
<keyword evidence="3" id="KW-1185">Reference proteome</keyword>
<dbReference type="PATRIC" id="fig|1094466.5.peg.676"/>
<dbReference type="EMBL" id="HE774682">
    <property type="protein sequence ID" value="CCG52672.1"/>
    <property type="molecule type" value="Genomic_DNA"/>
</dbReference>
<name>H8XT75_FLAIG</name>
<evidence type="ECO:0000256" key="1">
    <source>
        <dbReference type="SAM" id="Phobius"/>
    </source>
</evidence>
<evidence type="ECO:0008006" key="4">
    <source>
        <dbReference type="Google" id="ProtNLM"/>
    </source>
</evidence>
<dbReference type="SUPFAM" id="SSF52266">
    <property type="entry name" value="SGNH hydrolase"/>
    <property type="match status" value="1"/>
</dbReference>
<dbReference type="OrthoDB" id="7297045at2"/>
<keyword evidence="1" id="KW-0812">Transmembrane</keyword>
<evidence type="ECO:0000313" key="3">
    <source>
        <dbReference type="Proteomes" id="UP000007599"/>
    </source>
</evidence>
<dbReference type="KEGG" id="fin:KQS_03430"/>
<keyword evidence="1" id="KW-1133">Transmembrane helix</keyword>
<dbReference type="RefSeq" id="WP_014387814.1">
    <property type="nucleotide sequence ID" value="NC_017025.1"/>
</dbReference>
<accession>H8XT75</accession>
<protein>
    <recommendedName>
        <fullName evidence="4">SGNH/GDSL hydrolase family protein</fullName>
    </recommendedName>
</protein>
<dbReference type="AlphaFoldDB" id="H8XT75"/>
<reference evidence="2 3" key="1">
    <citation type="journal article" date="2012" name="J. Bacteriol.">
        <title>Complete Genome Sequence of Flavobacterium indicum GPSTA100-9T, Isolated from Warm Spring Water.</title>
        <authorList>
            <person name="Barbier P."/>
            <person name="Houel A."/>
            <person name="Loux V."/>
            <person name="Poulain J."/>
            <person name="Bernardet J.F."/>
            <person name="Touchon M."/>
            <person name="Duchaud E."/>
        </authorList>
    </citation>
    <scope>NUCLEOTIDE SEQUENCE [LARGE SCALE GENOMIC DNA]</scope>
    <source>
        <strain evidence="3">DSM 17447 / CIP 109464 / GPTSA100-9</strain>
    </source>
</reference>
<proteinExistence type="predicted"/>
<gene>
    <name evidence="2" type="ordered locus">KQS_03430</name>
</gene>
<dbReference type="Proteomes" id="UP000007599">
    <property type="component" value="Chromosome I"/>
</dbReference>
<evidence type="ECO:0000313" key="2">
    <source>
        <dbReference type="EMBL" id="CCG52672.1"/>
    </source>
</evidence>
<feature type="transmembrane region" description="Helical" evidence="1">
    <location>
        <begin position="6"/>
        <end position="30"/>
    </location>
</feature>